<keyword evidence="1" id="KW-0805">Transcription regulation</keyword>
<dbReference type="EMBL" id="JBHUFD010000018">
    <property type="protein sequence ID" value="MFD1874843.1"/>
    <property type="molecule type" value="Genomic_DNA"/>
</dbReference>
<proteinExistence type="predicted"/>
<feature type="domain" description="HTH araC/xylS-type" evidence="4">
    <location>
        <begin position="18"/>
        <end position="97"/>
    </location>
</feature>
<dbReference type="SMART" id="SM00342">
    <property type="entry name" value="HTH_ARAC"/>
    <property type="match status" value="1"/>
</dbReference>
<evidence type="ECO:0000313" key="6">
    <source>
        <dbReference type="Proteomes" id="UP001597197"/>
    </source>
</evidence>
<evidence type="ECO:0000259" key="4">
    <source>
        <dbReference type="PROSITE" id="PS01124"/>
    </source>
</evidence>
<dbReference type="PANTHER" id="PTHR43280">
    <property type="entry name" value="ARAC-FAMILY TRANSCRIPTIONAL REGULATOR"/>
    <property type="match status" value="1"/>
</dbReference>
<protein>
    <submittedName>
        <fullName evidence="5">Helix-turn-helix domain-containing protein</fullName>
    </submittedName>
</protein>
<dbReference type="PANTHER" id="PTHR43280:SF32">
    <property type="entry name" value="TRANSCRIPTIONAL REGULATORY PROTEIN"/>
    <property type="match status" value="1"/>
</dbReference>
<keyword evidence="3" id="KW-0804">Transcription</keyword>
<evidence type="ECO:0000256" key="2">
    <source>
        <dbReference type="ARBA" id="ARBA00023125"/>
    </source>
</evidence>
<organism evidence="5 6">
    <name type="scientific">Hymenobacter bucti</name>
    <dbReference type="NCBI Taxonomy" id="1844114"/>
    <lineage>
        <taxon>Bacteria</taxon>
        <taxon>Pseudomonadati</taxon>
        <taxon>Bacteroidota</taxon>
        <taxon>Cytophagia</taxon>
        <taxon>Cytophagales</taxon>
        <taxon>Hymenobacteraceae</taxon>
        <taxon>Hymenobacter</taxon>
    </lineage>
</organism>
<evidence type="ECO:0000313" key="5">
    <source>
        <dbReference type="EMBL" id="MFD1874843.1"/>
    </source>
</evidence>
<dbReference type="Pfam" id="PF12833">
    <property type="entry name" value="HTH_18"/>
    <property type="match status" value="1"/>
</dbReference>
<keyword evidence="2" id="KW-0238">DNA-binding</keyword>
<dbReference type="SUPFAM" id="SSF46689">
    <property type="entry name" value="Homeodomain-like"/>
    <property type="match status" value="1"/>
</dbReference>
<dbReference type="InterPro" id="IPR018060">
    <property type="entry name" value="HTH_AraC"/>
</dbReference>
<dbReference type="RefSeq" id="WP_382318208.1">
    <property type="nucleotide sequence ID" value="NZ_JBHUFD010000018.1"/>
</dbReference>
<gene>
    <name evidence="5" type="ORF">ACFSDX_20585</name>
</gene>
<dbReference type="InterPro" id="IPR009057">
    <property type="entry name" value="Homeodomain-like_sf"/>
</dbReference>
<dbReference type="Gene3D" id="1.10.10.60">
    <property type="entry name" value="Homeodomain-like"/>
    <property type="match status" value="1"/>
</dbReference>
<comment type="caution">
    <text evidence="5">The sequence shown here is derived from an EMBL/GenBank/DDBJ whole genome shotgun (WGS) entry which is preliminary data.</text>
</comment>
<reference evidence="6" key="1">
    <citation type="journal article" date="2019" name="Int. J. Syst. Evol. Microbiol.">
        <title>The Global Catalogue of Microorganisms (GCM) 10K type strain sequencing project: providing services to taxonomists for standard genome sequencing and annotation.</title>
        <authorList>
            <consortium name="The Broad Institute Genomics Platform"/>
            <consortium name="The Broad Institute Genome Sequencing Center for Infectious Disease"/>
            <person name="Wu L."/>
            <person name="Ma J."/>
        </authorList>
    </citation>
    <scope>NUCLEOTIDE SEQUENCE [LARGE SCALE GENOMIC DNA]</scope>
    <source>
        <strain evidence="6">CGMCC 1.15795</strain>
    </source>
</reference>
<evidence type="ECO:0000256" key="1">
    <source>
        <dbReference type="ARBA" id="ARBA00023015"/>
    </source>
</evidence>
<dbReference type="Proteomes" id="UP001597197">
    <property type="component" value="Unassembled WGS sequence"/>
</dbReference>
<accession>A0ABW4QZ20</accession>
<keyword evidence="6" id="KW-1185">Reference proteome</keyword>
<evidence type="ECO:0000256" key="3">
    <source>
        <dbReference type="ARBA" id="ARBA00023163"/>
    </source>
</evidence>
<name>A0ABW4QZ20_9BACT</name>
<dbReference type="PROSITE" id="PS01124">
    <property type="entry name" value="HTH_ARAC_FAMILY_2"/>
    <property type="match status" value="1"/>
</dbReference>
<sequence>MPHRIPAAAGATARPLAFAQQLAVHVNHLNQAVNKRTGKTTTQVIAARVVQEARTLLHHTDWTVSEIAWCLGFDELPPFMRFFKKHTAHTPLAFRHLVQV</sequence>